<evidence type="ECO:0000259" key="5">
    <source>
        <dbReference type="Pfam" id="PF00828"/>
    </source>
</evidence>
<feature type="domain" description="Large ribosomal subunit protein uL15/eL18" evidence="5">
    <location>
        <begin position="78"/>
        <end position="143"/>
    </location>
</feature>
<organism evidence="6">
    <name type="scientific">marine metagenome</name>
    <dbReference type="NCBI Taxonomy" id="408172"/>
    <lineage>
        <taxon>unclassified sequences</taxon>
        <taxon>metagenomes</taxon>
        <taxon>ecological metagenomes</taxon>
    </lineage>
</organism>
<dbReference type="InterPro" id="IPR001196">
    <property type="entry name" value="Ribosomal_uL15_CS"/>
</dbReference>
<reference evidence="6" key="1">
    <citation type="submission" date="2018-05" db="EMBL/GenBank/DDBJ databases">
        <authorList>
            <person name="Lanie J.A."/>
            <person name="Ng W.-L."/>
            <person name="Kazmierczak K.M."/>
            <person name="Andrzejewski T.M."/>
            <person name="Davidsen T.M."/>
            <person name="Wayne K.J."/>
            <person name="Tettelin H."/>
            <person name="Glass J.I."/>
            <person name="Rusch D."/>
            <person name="Podicherti R."/>
            <person name="Tsui H.-C.T."/>
            <person name="Winkler M.E."/>
        </authorList>
    </citation>
    <scope>NUCLEOTIDE SEQUENCE</scope>
</reference>
<proteinExistence type="inferred from homology"/>
<accession>A0A381Z688</accession>
<dbReference type="EMBL" id="UINC01019961">
    <property type="protein sequence ID" value="SVA84293.1"/>
    <property type="molecule type" value="Genomic_DNA"/>
</dbReference>
<keyword evidence="3" id="KW-0687">Ribonucleoprotein</keyword>
<feature type="region of interest" description="Disordered" evidence="4">
    <location>
        <begin position="1"/>
        <end position="51"/>
    </location>
</feature>
<comment type="similarity">
    <text evidence="1">Belongs to the universal ribosomal protein uL15 family.</text>
</comment>
<dbReference type="PROSITE" id="PS00475">
    <property type="entry name" value="RIBOSOMAL_L15"/>
    <property type="match status" value="1"/>
</dbReference>
<dbReference type="PANTHER" id="PTHR12934:SF11">
    <property type="entry name" value="LARGE RIBOSOMAL SUBUNIT PROTEIN UL15M"/>
    <property type="match status" value="1"/>
</dbReference>
<dbReference type="AlphaFoldDB" id="A0A381Z688"/>
<keyword evidence="2" id="KW-0689">Ribosomal protein</keyword>
<dbReference type="InterPro" id="IPR030878">
    <property type="entry name" value="Ribosomal_uL15"/>
</dbReference>
<evidence type="ECO:0000256" key="2">
    <source>
        <dbReference type="ARBA" id="ARBA00022980"/>
    </source>
</evidence>
<evidence type="ECO:0000256" key="3">
    <source>
        <dbReference type="ARBA" id="ARBA00023274"/>
    </source>
</evidence>
<dbReference type="GO" id="GO:0006412">
    <property type="term" value="P:translation"/>
    <property type="evidence" value="ECO:0007669"/>
    <property type="project" value="InterPro"/>
</dbReference>
<dbReference type="PANTHER" id="PTHR12934">
    <property type="entry name" value="50S RIBOSOMAL PROTEIN L15"/>
    <property type="match status" value="1"/>
</dbReference>
<evidence type="ECO:0000313" key="6">
    <source>
        <dbReference type="EMBL" id="SVA84293.1"/>
    </source>
</evidence>
<dbReference type="InterPro" id="IPR021131">
    <property type="entry name" value="Ribosomal_uL15/eL18"/>
</dbReference>
<dbReference type="GO" id="GO:0003735">
    <property type="term" value="F:structural constituent of ribosome"/>
    <property type="evidence" value="ECO:0007669"/>
    <property type="project" value="InterPro"/>
</dbReference>
<dbReference type="Gene3D" id="3.100.10.10">
    <property type="match status" value="1"/>
</dbReference>
<dbReference type="Pfam" id="PF00828">
    <property type="entry name" value="Ribosomal_L27A"/>
    <property type="match status" value="1"/>
</dbReference>
<dbReference type="InterPro" id="IPR005749">
    <property type="entry name" value="Ribosomal_uL15_bac-type"/>
</dbReference>
<dbReference type="HAMAP" id="MF_01341">
    <property type="entry name" value="Ribosomal_uL15"/>
    <property type="match status" value="1"/>
</dbReference>
<dbReference type="SUPFAM" id="SSF52080">
    <property type="entry name" value="Ribosomal proteins L15p and L18e"/>
    <property type="match status" value="1"/>
</dbReference>
<dbReference type="InterPro" id="IPR036227">
    <property type="entry name" value="Ribosomal_uL15/eL18_sf"/>
</dbReference>
<evidence type="ECO:0000256" key="4">
    <source>
        <dbReference type="SAM" id="MobiDB-lite"/>
    </source>
</evidence>
<name>A0A381Z688_9ZZZZ</name>
<dbReference type="NCBIfam" id="TIGR01071">
    <property type="entry name" value="rplO_bact"/>
    <property type="match status" value="1"/>
</dbReference>
<gene>
    <name evidence="6" type="ORF">METZ01_LOCUS137147</name>
</gene>
<sequence length="146" mass="15804">MNLGALNPAKGSVSTSKRIGRGNASGQGRTSGKGHKGYNSRSGTKDRFHFEGGQMPLMRRLPKRGFSNYGFRKEVQIVNLGQIVSLGIDKVDINILYAKGVIKKLDIPVKILGNGDLKGLIEITANMFSKSAIEKIEKVGGKAIYK</sequence>
<protein>
    <recommendedName>
        <fullName evidence="5">Large ribosomal subunit protein uL15/eL18 domain-containing protein</fullName>
    </recommendedName>
</protein>
<evidence type="ECO:0000256" key="1">
    <source>
        <dbReference type="ARBA" id="ARBA00007320"/>
    </source>
</evidence>
<dbReference type="GO" id="GO:0022625">
    <property type="term" value="C:cytosolic large ribosomal subunit"/>
    <property type="evidence" value="ECO:0007669"/>
    <property type="project" value="TreeGrafter"/>
</dbReference>